<comment type="subcellular location">
    <subcellularLocation>
        <location evidence="1">Cell membrane</location>
        <topology evidence="1">Multi-pass membrane protein</topology>
    </subcellularLocation>
</comment>
<evidence type="ECO:0000256" key="6">
    <source>
        <dbReference type="ARBA" id="ARBA00023136"/>
    </source>
</evidence>
<feature type="compositionally biased region" description="Basic residues" evidence="7">
    <location>
        <begin position="247"/>
        <end position="260"/>
    </location>
</feature>
<keyword evidence="2" id="KW-0813">Transport</keyword>
<keyword evidence="10" id="KW-1185">Reference proteome</keyword>
<evidence type="ECO:0000256" key="4">
    <source>
        <dbReference type="ARBA" id="ARBA00022692"/>
    </source>
</evidence>
<name>A0ABP4WUG3_9MICO</name>
<feature type="region of interest" description="Disordered" evidence="7">
    <location>
        <begin position="216"/>
        <end position="260"/>
    </location>
</feature>
<accession>A0ABP4WUG3</accession>
<keyword evidence="5 8" id="KW-1133">Transmembrane helix</keyword>
<evidence type="ECO:0000313" key="9">
    <source>
        <dbReference type="EMBL" id="GAA1763257.1"/>
    </source>
</evidence>
<evidence type="ECO:0000256" key="2">
    <source>
        <dbReference type="ARBA" id="ARBA00022448"/>
    </source>
</evidence>
<evidence type="ECO:0000256" key="3">
    <source>
        <dbReference type="ARBA" id="ARBA00022475"/>
    </source>
</evidence>
<feature type="transmembrane region" description="Helical" evidence="8">
    <location>
        <begin position="160"/>
        <end position="177"/>
    </location>
</feature>
<dbReference type="Gene3D" id="1.20.1250.20">
    <property type="entry name" value="MFS general substrate transporter like domains"/>
    <property type="match status" value="1"/>
</dbReference>
<organism evidence="9 10">
    <name type="scientific">Nostocoides vanveenii</name>
    <dbReference type="NCBI Taxonomy" id="330835"/>
    <lineage>
        <taxon>Bacteria</taxon>
        <taxon>Bacillati</taxon>
        <taxon>Actinomycetota</taxon>
        <taxon>Actinomycetes</taxon>
        <taxon>Micrococcales</taxon>
        <taxon>Intrasporangiaceae</taxon>
        <taxon>Nostocoides</taxon>
    </lineage>
</organism>
<dbReference type="InterPro" id="IPR036259">
    <property type="entry name" value="MFS_trans_sf"/>
</dbReference>
<evidence type="ECO:0000256" key="8">
    <source>
        <dbReference type="SAM" id="Phobius"/>
    </source>
</evidence>
<evidence type="ECO:0000256" key="1">
    <source>
        <dbReference type="ARBA" id="ARBA00004651"/>
    </source>
</evidence>
<sequence>MSGFALGPILAGSMLSQLAWHWLLAVNLPVAAIAVLGVRIGIPADAPGDLHDAPLDAPGAVLTMLMMGSTAYVLTSGVEHGWTAPLTLLAALVAVASTAGFVRRERTAEHPMLDLTLLANRTIRGAALAQLGGSVAMIGAIFALTLHFQDAYGWSPMRAGLANLPFVVTMLLATPVAEQLAARLGHRIATLVAAATLTEPGGHGLGSPARVCRHRRRNGRDDHRPANHHDHLRDRARRCDAGQPHFGRSRPQRHRAGGGH</sequence>
<keyword evidence="6 8" id="KW-0472">Membrane</keyword>
<feature type="transmembrane region" description="Helical" evidence="8">
    <location>
        <begin position="81"/>
        <end position="102"/>
    </location>
</feature>
<proteinExistence type="predicted"/>
<evidence type="ECO:0000256" key="5">
    <source>
        <dbReference type="ARBA" id="ARBA00022989"/>
    </source>
</evidence>
<gene>
    <name evidence="9" type="ORF">GCM10009810_23110</name>
</gene>
<evidence type="ECO:0000256" key="7">
    <source>
        <dbReference type="SAM" id="MobiDB-lite"/>
    </source>
</evidence>
<comment type="caution">
    <text evidence="9">The sequence shown here is derived from an EMBL/GenBank/DDBJ whole genome shotgun (WGS) entry which is preliminary data.</text>
</comment>
<feature type="transmembrane region" description="Helical" evidence="8">
    <location>
        <begin position="20"/>
        <end position="42"/>
    </location>
</feature>
<dbReference type="Proteomes" id="UP001501475">
    <property type="component" value="Unassembled WGS sequence"/>
</dbReference>
<evidence type="ECO:0000313" key="10">
    <source>
        <dbReference type="Proteomes" id="UP001501475"/>
    </source>
</evidence>
<reference evidence="10" key="1">
    <citation type="journal article" date="2019" name="Int. J. Syst. Evol. Microbiol.">
        <title>The Global Catalogue of Microorganisms (GCM) 10K type strain sequencing project: providing services to taxonomists for standard genome sequencing and annotation.</title>
        <authorList>
            <consortium name="The Broad Institute Genomics Platform"/>
            <consortium name="The Broad Institute Genome Sequencing Center for Infectious Disease"/>
            <person name="Wu L."/>
            <person name="Ma J."/>
        </authorList>
    </citation>
    <scope>NUCLEOTIDE SEQUENCE [LARGE SCALE GENOMIC DNA]</scope>
    <source>
        <strain evidence="10">JCM 15591</strain>
    </source>
</reference>
<dbReference type="PANTHER" id="PTHR42718:SF46">
    <property type="entry name" value="BLR6921 PROTEIN"/>
    <property type="match status" value="1"/>
</dbReference>
<dbReference type="PANTHER" id="PTHR42718">
    <property type="entry name" value="MAJOR FACILITATOR SUPERFAMILY MULTIDRUG TRANSPORTER MFSC"/>
    <property type="match status" value="1"/>
</dbReference>
<dbReference type="RefSeq" id="WP_344066346.1">
    <property type="nucleotide sequence ID" value="NZ_BAAAPN010000052.1"/>
</dbReference>
<keyword evidence="3" id="KW-1003">Cell membrane</keyword>
<keyword evidence="4 8" id="KW-0812">Transmembrane</keyword>
<protein>
    <submittedName>
        <fullName evidence="9">Uncharacterized protein</fullName>
    </submittedName>
</protein>
<dbReference type="SUPFAM" id="SSF103473">
    <property type="entry name" value="MFS general substrate transporter"/>
    <property type="match status" value="1"/>
</dbReference>
<feature type="compositionally biased region" description="Basic and acidic residues" evidence="7">
    <location>
        <begin position="219"/>
        <end position="240"/>
    </location>
</feature>
<dbReference type="EMBL" id="BAAAPN010000052">
    <property type="protein sequence ID" value="GAA1763257.1"/>
    <property type="molecule type" value="Genomic_DNA"/>
</dbReference>
<feature type="transmembrane region" description="Helical" evidence="8">
    <location>
        <begin position="123"/>
        <end position="148"/>
    </location>
</feature>